<dbReference type="Proteomes" id="UP000614601">
    <property type="component" value="Unassembled WGS sequence"/>
</dbReference>
<dbReference type="PANTHER" id="PTHR48226">
    <property type="entry name" value="OS06G0326200 PROTEIN"/>
    <property type="match status" value="1"/>
</dbReference>
<evidence type="ECO:0000313" key="4">
    <source>
        <dbReference type="Proteomes" id="UP000614601"/>
    </source>
</evidence>
<protein>
    <submittedName>
        <fullName evidence="3">Uncharacterized protein</fullName>
    </submittedName>
</protein>
<feature type="compositionally biased region" description="Polar residues" evidence="1">
    <location>
        <begin position="594"/>
        <end position="606"/>
    </location>
</feature>
<feature type="compositionally biased region" description="Low complexity" evidence="1">
    <location>
        <begin position="575"/>
        <end position="589"/>
    </location>
</feature>
<dbReference type="EMBL" id="CAJFCW020000004">
    <property type="protein sequence ID" value="CAG9112132.1"/>
    <property type="molecule type" value="Genomic_DNA"/>
</dbReference>
<comment type="caution">
    <text evidence="3">The sequence shown here is derived from an EMBL/GenBank/DDBJ whole genome shotgun (WGS) entry which is preliminary data.</text>
</comment>
<organism evidence="3 4">
    <name type="scientific">Bursaphelenchus okinawaensis</name>
    <dbReference type="NCBI Taxonomy" id="465554"/>
    <lineage>
        <taxon>Eukaryota</taxon>
        <taxon>Metazoa</taxon>
        <taxon>Ecdysozoa</taxon>
        <taxon>Nematoda</taxon>
        <taxon>Chromadorea</taxon>
        <taxon>Rhabditida</taxon>
        <taxon>Tylenchina</taxon>
        <taxon>Tylenchomorpha</taxon>
        <taxon>Aphelenchoidea</taxon>
        <taxon>Aphelenchoididae</taxon>
        <taxon>Bursaphelenchus</taxon>
    </lineage>
</organism>
<feature type="compositionally biased region" description="Low complexity" evidence="1">
    <location>
        <begin position="95"/>
        <end position="147"/>
    </location>
</feature>
<feature type="compositionally biased region" description="Gly residues" evidence="1">
    <location>
        <begin position="148"/>
        <end position="160"/>
    </location>
</feature>
<dbReference type="InterPro" id="IPR053099">
    <property type="entry name" value="WAS/WASL-interacting_domain"/>
</dbReference>
<accession>A0A811KQZ3</accession>
<dbReference type="GO" id="GO:0030048">
    <property type="term" value="P:actin filament-based movement"/>
    <property type="evidence" value="ECO:0007669"/>
    <property type="project" value="TreeGrafter"/>
</dbReference>
<feature type="compositionally biased region" description="Low complexity" evidence="1">
    <location>
        <begin position="161"/>
        <end position="210"/>
    </location>
</feature>
<name>A0A811KQZ3_9BILA</name>
<dbReference type="GO" id="GO:0005884">
    <property type="term" value="C:actin filament"/>
    <property type="evidence" value="ECO:0007669"/>
    <property type="project" value="TreeGrafter"/>
</dbReference>
<feature type="region of interest" description="Disordered" evidence="1">
    <location>
        <begin position="563"/>
        <end position="660"/>
    </location>
</feature>
<feature type="compositionally biased region" description="Low complexity" evidence="1">
    <location>
        <begin position="614"/>
        <end position="660"/>
    </location>
</feature>
<dbReference type="Proteomes" id="UP000783686">
    <property type="component" value="Unassembled WGS sequence"/>
</dbReference>
<evidence type="ECO:0000256" key="1">
    <source>
        <dbReference type="SAM" id="MobiDB-lite"/>
    </source>
</evidence>
<evidence type="ECO:0000256" key="2">
    <source>
        <dbReference type="SAM" id="SignalP"/>
    </source>
</evidence>
<feature type="compositionally biased region" description="Gly residues" evidence="1">
    <location>
        <begin position="211"/>
        <end position="233"/>
    </location>
</feature>
<feature type="region of interest" description="Disordered" evidence="1">
    <location>
        <begin position="40"/>
        <end position="233"/>
    </location>
</feature>
<feature type="signal peptide" evidence="2">
    <location>
        <begin position="1"/>
        <end position="18"/>
    </location>
</feature>
<reference evidence="3" key="1">
    <citation type="submission" date="2020-09" db="EMBL/GenBank/DDBJ databases">
        <authorList>
            <person name="Kikuchi T."/>
        </authorList>
    </citation>
    <scope>NUCLEOTIDE SEQUENCE</scope>
    <source>
        <strain evidence="3">SH1</strain>
    </source>
</reference>
<dbReference type="AlphaFoldDB" id="A0A811KQZ3"/>
<keyword evidence="4" id="KW-1185">Reference proteome</keyword>
<gene>
    <name evidence="3" type="ORF">BOKJ2_LOCUS8134</name>
</gene>
<dbReference type="PANTHER" id="PTHR48226:SF1">
    <property type="entry name" value="WAS_WASL-INTERACTING PROTEIN FAMILY MEMBER 1"/>
    <property type="match status" value="1"/>
</dbReference>
<proteinExistence type="predicted"/>
<feature type="chain" id="PRO_5036221135" evidence="2">
    <location>
        <begin position="19"/>
        <end position="785"/>
    </location>
</feature>
<dbReference type="EMBL" id="CAJFDH010000004">
    <property type="protein sequence ID" value="CAD5218924.1"/>
    <property type="molecule type" value="Genomic_DNA"/>
</dbReference>
<evidence type="ECO:0000313" key="3">
    <source>
        <dbReference type="EMBL" id="CAD5218924.1"/>
    </source>
</evidence>
<keyword evidence="2" id="KW-0732">Signal</keyword>
<sequence length="785" mass="80180">MQALSLALLLCVTVGTTAQFCTKGSSFAQDSKTRQGSCQSLFNGGAKSPGEVKGPTPGEKGSSACCCYGSGPSGGSGGSSSQPWGGATESSETGPSSQSTPAAQSTTQEETEATSQAASSPSQASSSSSAGSTPASSTGSGSWESSGSGSGSGGNSGSGSGACTCGSSESSSSSSSEESGSGSGSHEGSSSGSHEGSSSGSHEGSASGSHEGSGSGSGGNGGSGGSGSWGGSGGSQGSGSGGCVCDGSGSGTISGMYGKEDFCILFQYFLEITVELGEEYIQEAWIELLNKMQVEIIFDVSLTAEQMAAAVYGEISVFFLLYPSCASTINNIFVTEWNGYVFDLEEIAVDVSFEISETIIELDATGNCALFEALRNASAGTSFEAQVEILIASLTVTIQSSSSFSVQCAGIYAKLIQFFATYSGSQAILCGGYIEGYGTVSIFVAVSGSYWRIQNFAVAVGGSASSCELIVELNATVYNVNAGSTSERAQLKELVEDLVTNFASLSVEARVEYFISAFYQFLIIQEWSVTITFEIELQGFGTICELIAAECFGGQTGALTTSAMKSSTMGEEETSQASQASSKASMSTTEEYETSQASQPSSKASMSTTEEYETSQASQSSSKPSVSTTEEYETSQASSKASVASTAATQSSTPHVTTVAGTTKGASTAATTAKPGNCATALQLIVKGSNSNTSLTISIQQSFSTTTWTAQQKTSFSAYFKNIINLQAQYTGQTCLNKVANVLLNWTKDAASITATKSVQIYFYASNVKTTYWGTVGQFCSCATS</sequence>